<proteinExistence type="predicted"/>
<accession>A0A511VBS9</accession>
<evidence type="ECO:0000313" key="1">
    <source>
        <dbReference type="EMBL" id="GEN36375.1"/>
    </source>
</evidence>
<evidence type="ECO:0000313" key="2">
    <source>
        <dbReference type="Proteomes" id="UP000321157"/>
    </source>
</evidence>
<dbReference type="AlphaFoldDB" id="A0A511VBS9"/>
<comment type="caution">
    <text evidence="1">The sequence shown here is derived from an EMBL/GenBank/DDBJ whole genome shotgun (WGS) entry which is preliminary data.</text>
</comment>
<sequence length="67" mass="7197">MKVTINETGVMAISESDKTANHIQERVKALSAEQLKPGSTVTACYGSLMNFSLLPISKANTIIVETD</sequence>
<gene>
    <name evidence="1" type="ORF">ADA01nite_38350</name>
</gene>
<dbReference type="EMBL" id="BJXX01000183">
    <property type="protein sequence ID" value="GEN36375.1"/>
    <property type="molecule type" value="Genomic_DNA"/>
</dbReference>
<dbReference type="RefSeq" id="WP_146812013.1">
    <property type="nucleotide sequence ID" value="NZ_BJXX01000183.1"/>
</dbReference>
<name>A0A511VBS9_9BACL</name>
<reference evidence="1 2" key="1">
    <citation type="submission" date="2019-07" db="EMBL/GenBank/DDBJ databases">
        <title>Whole genome shotgun sequence of Aneurinibacillus danicus NBRC 102444.</title>
        <authorList>
            <person name="Hosoyama A."/>
            <person name="Uohara A."/>
            <person name="Ohji S."/>
            <person name="Ichikawa N."/>
        </authorList>
    </citation>
    <scope>NUCLEOTIDE SEQUENCE [LARGE SCALE GENOMIC DNA]</scope>
    <source>
        <strain evidence="1 2">NBRC 102444</strain>
    </source>
</reference>
<keyword evidence="2" id="KW-1185">Reference proteome</keyword>
<dbReference type="OrthoDB" id="2029085at2"/>
<organism evidence="1 2">
    <name type="scientific">Aneurinibacillus danicus</name>
    <dbReference type="NCBI Taxonomy" id="267746"/>
    <lineage>
        <taxon>Bacteria</taxon>
        <taxon>Bacillati</taxon>
        <taxon>Bacillota</taxon>
        <taxon>Bacilli</taxon>
        <taxon>Bacillales</taxon>
        <taxon>Paenibacillaceae</taxon>
        <taxon>Aneurinibacillus group</taxon>
        <taxon>Aneurinibacillus</taxon>
    </lineage>
</organism>
<dbReference type="Proteomes" id="UP000321157">
    <property type="component" value="Unassembled WGS sequence"/>
</dbReference>
<protein>
    <submittedName>
        <fullName evidence="1">Uncharacterized protein</fullName>
    </submittedName>
</protein>